<proteinExistence type="predicted"/>
<evidence type="ECO:0000313" key="1">
    <source>
        <dbReference type="EMBL" id="RKU47617.1"/>
    </source>
</evidence>
<reference evidence="1 2" key="1">
    <citation type="submission" date="2018-08" db="EMBL/GenBank/DDBJ databases">
        <title>Draft genome of the lignicolous fungus Coniochaeta pulveracea.</title>
        <authorList>
            <person name="Borstlap C.J."/>
            <person name="De Witt R.N."/>
            <person name="Botha A."/>
            <person name="Volschenk H."/>
        </authorList>
    </citation>
    <scope>NUCLEOTIDE SEQUENCE [LARGE SCALE GENOMIC DNA]</scope>
    <source>
        <strain evidence="1 2">CAB683</strain>
    </source>
</reference>
<name>A0A420YIB6_9PEZI</name>
<organism evidence="1 2">
    <name type="scientific">Coniochaeta pulveracea</name>
    <dbReference type="NCBI Taxonomy" id="177199"/>
    <lineage>
        <taxon>Eukaryota</taxon>
        <taxon>Fungi</taxon>
        <taxon>Dikarya</taxon>
        <taxon>Ascomycota</taxon>
        <taxon>Pezizomycotina</taxon>
        <taxon>Sordariomycetes</taxon>
        <taxon>Sordariomycetidae</taxon>
        <taxon>Coniochaetales</taxon>
        <taxon>Coniochaetaceae</taxon>
        <taxon>Coniochaeta</taxon>
    </lineage>
</organism>
<sequence length="118" mass="12705">MVTTQPAGVIRHWSFLIEFLQGSFSNIKAPFSQGTEAPPEEEGLAISTTLFASGALVSRLIQNLSARPHLVQTSRRSLPGLSGSTGTSVALPKTNHHVNRYTTTGSHACDAFLYQHIS</sequence>
<dbReference type="EMBL" id="QVQW01000008">
    <property type="protein sequence ID" value="RKU47617.1"/>
    <property type="molecule type" value="Genomic_DNA"/>
</dbReference>
<comment type="caution">
    <text evidence="1">The sequence shown here is derived from an EMBL/GenBank/DDBJ whole genome shotgun (WGS) entry which is preliminary data.</text>
</comment>
<gene>
    <name evidence="1" type="ORF">DL546_008333</name>
</gene>
<dbReference type="Proteomes" id="UP000275385">
    <property type="component" value="Unassembled WGS sequence"/>
</dbReference>
<protein>
    <submittedName>
        <fullName evidence="1">Uncharacterized protein</fullName>
    </submittedName>
</protein>
<accession>A0A420YIB6</accession>
<keyword evidence="2" id="KW-1185">Reference proteome</keyword>
<dbReference type="AlphaFoldDB" id="A0A420YIB6"/>
<evidence type="ECO:0000313" key="2">
    <source>
        <dbReference type="Proteomes" id="UP000275385"/>
    </source>
</evidence>